<organism evidence="5 6">
    <name type="scientific">Desulfatibacillum alkenivorans DSM 16219</name>
    <dbReference type="NCBI Taxonomy" id="1121393"/>
    <lineage>
        <taxon>Bacteria</taxon>
        <taxon>Pseudomonadati</taxon>
        <taxon>Thermodesulfobacteriota</taxon>
        <taxon>Desulfobacteria</taxon>
        <taxon>Desulfobacterales</taxon>
        <taxon>Desulfatibacillaceae</taxon>
        <taxon>Desulfatibacillum</taxon>
    </lineage>
</organism>
<accession>A0A1M6ZF87</accession>
<dbReference type="InterPro" id="IPR045220">
    <property type="entry name" value="FRHB/FDHB/HCAR-like"/>
</dbReference>
<dbReference type="PANTHER" id="PTHR31332">
    <property type="entry name" value="7-HYDROXYMETHYL CHLOROPHYLL A REDUCTASE, CHLOROPLASTIC"/>
    <property type="match status" value="1"/>
</dbReference>
<feature type="domain" description="4Fe-4S ferredoxin-type" evidence="4">
    <location>
        <begin position="7"/>
        <end position="39"/>
    </location>
</feature>
<evidence type="ECO:0000313" key="6">
    <source>
        <dbReference type="Proteomes" id="UP000183994"/>
    </source>
</evidence>
<dbReference type="InterPro" id="IPR017896">
    <property type="entry name" value="4Fe4S_Fe-S-bd"/>
</dbReference>
<evidence type="ECO:0000256" key="2">
    <source>
        <dbReference type="ARBA" id="ARBA00023004"/>
    </source>
</evidence>
<dbReference type="PROSITE" id="PS51379">
    <property type="entry name" value="4FE4S_FER_2"/>
    <property type="match status" value="1"/>
</dbReference>
<gene>
    <name evidence="5" type="ORF">SAMN02745216_04961</name>
</gene>
<dbReference type="PROSITE" id="PS00198">
    <property type="entry name" value="4FE4S_FER_1"/>
    <property type="match status" value="1"/>
</dbReference>
<dbReference type="GO" id="GO:0046872">
    <property type="term" value="F:metal ion binding"/>
    <property type="evidence" value="ECO:0007669"/>
    <property type="project" value="UniProtKB-KW"/>
</dbReference>
<dbReference type="Pfam" id="PF04422">
    <property type="entry name" value="FrhB_FdhB_N"/>
    <property type="match status" value="1"/>
</dbReference>
<keyword evidence="1" id="KW-0479">Metal-binding</keyword>
<keyword evidence="3" id="KW-0411">Iron-sulfur</keyword>
<dbReference type="PANTHER" id="PTHR31332:SF0">
    <property type="entry name" value="7-HYDROXYMETHYL CHLOROPHYLL A REDUCTASE, CHLOROPLASTIC"/>
    <property type="match status" value="1"/>
</dbReference>
<dbReference type="InterPro" id="IPR017900">
    <property type="entry name" value="4Fe4S_Fe_S_CS"/>
</dbReference>
<name>A0A1M6ZF87_9BACT</name>
<dbReference type="Proteomes" id="UP000183994">
    <property type="component" value="Unassembled WGS sequence"/>
</dbReference>
<evidence type="ECO:0000256" key="3">
    <source>
        <dbReference type="ARBA" id="ARBA00023014"/>
    </source>
</evidence>
<dbReference type="AlphaFoldDB" id="A0A1M6ZF87"/>
<keyword evidence="2" id="KW-0408">Iron</keyword>
<protein>
    <submittedName>
        <fullName evidence="5">Coenzyme F420 hydrogenase subunit beta</fullName>
    </submittedName>
</protein>
<dbReference type="SUPFAM" id="SSF46548">
    <property type="entry name" value="alpha-helical ferredoxin"/>
    <property type="match status" value="1"/>
</dbReference>
<keyword evidence="6" id="KW-1185">Reference proteome</keyword>
<dbReference type="Pfam" id="PF04432">
    <property type="entry name" value="FrhB_FdhB_C"/>
    <property type="match status" value="1"/>
</dbReference>
<dbReference type="EMBL" id="FQZU01000057">
    <property type="protein sequence ID" value="SHL29005.1"/>
    <property type="molecule type" value="Genomic_DNA"/>
</dbReference>
<dbReference type="RefSeq" id="WP_073478934.1">
    <property type="nucleotide sequence ID" value="NZ_FQZU01000057.1"/>
</dbReference>
<sequence>MKLFAQTQLLEDVQGKGLCVGCGACVDLCPYFTTYRGKTAMLFPCDRETGRCFAYCPKAEVDYDEVYKARTGRAFDGTPIGPHLETYKAKAGEKTAECTFQCGGTVTALISCALDNKMISGAVLTDSEGRMPKPRLVRTSEQARDCAGSKYSASPTLSVVNQEAKRGVRNMGVVATPCQALAISQMKMNPTDKPDFEDPVSLVIGLFCTWALDARKLEALLAEKGIEGKIIKADVPPPPAEVFVVETDQGTVEIPLAEVREIIPEGCSICPDMTSELADVSVGQVEGDAGFNTLIIRTQKGAELVKTAISQGYLVTETLDGDKVHNLATASANKKKRALAKAKEMGLLNTPDEEGRAAMRVSEGALNKIQP</sequence>
<dbReference type="InterPro" id="IPR007525">
    <property type="entry name" value="FrhB_FdhB_C"/>
</dbReference>
<reference evidence="6" key="1">
    <citation type="submission" date="2016-11" db="EMBL/GenBank/DDBJ databases">
        <authorList>
            <person name="Varghese N."/>
            <person name="Submissions S."/>
        </authorList>
    </citation>
    <scope>NUCLEOTIDE SEQUENCE [LARGE SCALE GENOMIC DNA]</scope>
    <source>
        <strain evidence="6">DSM 16219</strain>
    </source>
</reference>
<dbReference type="GO" id="GO:0051536">
    <property type="term" value="F:iron-sulfur cluster binding"/>
    <property type="evidence" value="ECO:0007669"/>
    <property type="project" value="UniProtKB-KW"/>
</dbReference>
<dbReference type="GO" id="GO:0052592">
    <property type="term" value="F:oxidoreductase activity, acting on CH or CH2 groups, with an iron-sulfur protein as acceptor"/>
    <property type="evidence" value="ECO:0007669"/>
    <property type="project" value="TreeGrafter"/>
</dbReference>
<evidence type="ECO:0000256" key="1">
    <source>
        <dbReference type="ARBA" id="ARBA00022723"/>
    </source>
</evidence>
<proteinExistence type="predicted"/>
<evidence type="ECO:0000259" key="4">
    <source>
        <dbReference type="PROSITE" id="PS51379"/>
    </source>
</evidence>
<dbReference type="STRING" id="1121393.SAMN02745216_04961"/>
<dbReference type="InterPro" id="IPR007516">
    <property type="entry name" value="Co_F420_Hydgase/DH_bsu_N"/>
</dbReference>
<evidence type="ECO:0000313" key="5">
    <source>
        <dbReference type="EMBL" id="SHL29005.1"/>
    </source>
</evidence>
<dbReference type="OrthoDB" id="3247493at2"/>